<evidence type="ECO:0000256" key="6">
    <source>
        <dbReference type="ARBA" id="ARBA00022490"/>
    </source>
</evidence>
<feature type="domain" description="RING-type" evidence="22">
    <location>
        <begin position="232"/>
        <end position="459"/>
    </location>
</feature>
<evidence type="ECO:0000256" key="18">
    <source>
        <dbReference type="ARBA" id="ARBA00029536"/>
    </source>
</evidence>
<dbReference type="InterPro" id="IPR029071">
    <property type="entry name" value="Ubiquitin-like_domsf"/>
</dbReference>
<dbReference type="SMART" id="SM00647">
    <property type="entry name" value="IBR"/>
    <property type="match status" value="2"/>
</dbReference>
<comment type="subunit">
    <text evidence="19">Forms an E3 ubiquitin ligase complex.</text>
</comment>
<reference evidence="24" key="1">
    <citation type="submission" date="2023-01" db="EMBL/GenBank/DDBJ databases">
        <title>Key to firefly adult light organ development and bioluminescence: homeobox transcription factors regulate luciferase expression and transportation to peroxisome.</title>
        <authorList>
            <person name="Fu X."/>
        </authorList>
    </citation>
    <scope>NUCLEOTIDE SEQUENCE [LARGE SCALE GENOMIC DNA]</scope>
</reference>
<dbReference type="GO" id="GO:0000151">
    <property type="term" value="C:ubiquitin ligase complex"/>
    <property type="evidence" value="ECO:0007669"/>
    <property type="project" value="UniProtKB-UniRule"/>
</dbReference>
<dbReference type="EMBL" id="JARPUR010000003">
    <property type="protein sequence ID" value="KAK4880011.1"/>
    <property type="molecule type" value="Genomic_DNA"/>
</dbReference>
<accession>A0AAN7PET6</accession>
<evidence type="ECO:0000256" key="8">
    <source>
        <dbReference type="ARBA" id="ARBA00022679"/>
    </source>
</evidence>
<evidence type="ECO:0000256" key="4">
    <source>
        <dbReference type="ARBA" id="ARBA00004906"/>
    </source>
</evidence>
<dbReference type="CDD" id="cd20340">
    <property type="entry name" value="BRcat_RBR_parkin"/>
    <property type="match status" value="1"/>
</dbReference>
<dbReference type="SMART" id="SM00213">
    <property type="entry name" value="UBQ"/>
    <property type="match status" value="1"/>
</dbReference>
<comment type="similarity">
    <text evidence="17 19">Belongs to the RBR family. Parkin subfamily.</text>
</comment>
<dbReference type="InterPro" id="IPR054694">
    <property type="entry name" value="Parkin-like_IBR"/>
</dbReference>
<dbReference type="SUPFAM" id="SSF54236">
    <property type="entry name" value="Ubiquitin-like"/>
    <property type="match status" value="1"/>
</dbReference>
<evidence type="ECO:0000259" key="21">
    <source>
        <dbReference type="PROSITE" id="PS50053"/>
    </source>
</evidence>
<keyword evidence="9 19" id="KW-0479">Metal-binding</keyword>
<dbReference type="GO" id="GO:0016567">
    <property type="term" value="P:protein ubiquitination"/>
    <property type="evidence" value="ECO:0007669"/>
    <property type="project" value="UniProtKB-UniRule"/>
</dbReference>
<dbReference type="GO" id="GO:0005829">
    <property type="term" value="C:cytosol"/>
    <property type="evidence" value="ECO:0007669"/>
    <property type="project" value="UniProtKB-SubCell"/>
</dbReference>
<dbReference type="Gene3D" id="1.20.120.1750">
    <property type="match status" value="1"/>
</dbReference>
<dbReference type="GO" id="GO:1902532">
    <property type="term" value="P:negative regulation of intracellular signal transduction"/>
    <property type="evidence" value="ECO:0007669"/>
    <property type="project" value="UniProtKB-ARBA"/>
</dbReference>
<dbReference type="InterPro" id="IPR047535">
    <property type="entry name" value="RING-HC_RBR_parkin"/>
</dbReference>
<dbReference type="InterPro" id="IPR031127">
    <property type="entry name" value="E3_UB_ligase_RBR"/>
</dbReference>
<comment type="function">
    <text evidence="19">Functions within a multiprotein E3 ubiquitin ligase complex, catalyzing the covalent attachment of ubiquitin moieties onto substrate proteins.</text>
</comment>
<gene>
    <name evidence="23" type="ORF">RN001_008157</name>
</gene>
<comment type="catalytic activity">
    <reaction evidence="1 19">
        <text>[E2 ubiquitin-conjugating enzyme]-S-ubiquitinyl-L-cysteine + [acceptor protein]-L-lysine = [E2 ubiquitin-conjugating enzyme]-L-cysteine + [acceptor protein]-N(6)-ubiquitinyl-L-lysine.</text>
        <dbReference type="EC" id="2.3.2.31"/>
    </reaction>
</comment>
<organism evidence="23 24">
    <name type="scientific">Aquatica leii</name>
    <dbReference type="NCBI Taxonomy" id="1421715"/>
    <lineage>
        <taxon>Eukaryota</taxon>
        <taxon>Metazoa</taxon>
        <taxon>Ecdysozoa</taxon>
        <taxon>Arthropoda</taxon>
        <taxon>Hexapoda</taxon>
        <taxon>Insecta</taxon>
        <taxon>Pterygota</taxon>
        <taxon>Neoptera</taxon>
        <taxon>Endopterygota</taxon>
        <taxon>Coleoptera</taxon>
        <taxon>Polyphaga</taxon>
        <taxon>Elateriformia</taxon>
        <taxon>Elateroidea</taxon>
        <taxon>Lampyridae</taxon>
        <taxon>Luciolinae</taxon>
        <taxon>Aquatica</taxon>
    </lineage>
</organism>
<evidence type="ECO:0000256" key="2">
    <source>
        <dbReference type="ARBA" id="ARBA00004173"/>
    </source>
</evidence>
<dbReference type="InterPro" id="IPR041170">
    <property type="entry name" value="Znf-RING_14"/>
</dbReference>
<dbReference type="PROSITE" id="PS51873">
    <property type="entry name" value="TRIAD"/>
    <property type="match status" value="1"/>
</dbReference>
<dbReference type="Pfam" id="PF22605">
    <property type="entry name" value="IBR_2"/>
    <property type="match status" value="1"/>
</dbReference>
<dbReference type="PIRSF" id="PIRSF037880">
    <property type="entry name" value="Parkin"/>
    <property type="match status" value="1"/>
</dbReference>
<dbReference type="GO" id="GO:0009896">
    <property type="term" value="P:positive regulation of catabolic process"/>
    <property type="evidence" value="ECO:0007669"/>
    <property type="project" value="UniProtKB-ARBA"/>
</dbReference>
<dbReference type="GO" id="GO:0022603">
    <property type="term" value="P:regulation of anatomical structure morphogenesis"/>
    <property type="evidence" value="ECO:0007669"/>
    <property type="project" value="UniProtKB-ARBA"/>
</dbReference>
<dbReference type="InterPro" id="IPR044066">
    <property type="entry name" value="TRIAD_supradom"/>
</dbReference>
<evidence type="ECO:0000313" key="24">
    <source>
        <dbReference type="Proteomes" id="UP001353858"/>
    </source>
</evidence>
<dbReference type="InterPro" id="IPR002867">
    <property type="entry name" value="IBR_dom"/>
</dbReference>
<dbReference type="PRINTS" id="PR01475">
    <property type="entry name" value="PARKIN"/>
</dbReference>
<evidence type="ECO:0000256" key="13">
    <source>
        <dbReference type="ARBA" id="ARBA00022833"/>
    </source>
</evidence>
<dbReference type="Pfam" id="PF17976">
    <property type="entry name" value="zf-RING_12"/>
    <property type="match status" value="1"/>
</dbReference>
<evidence type="ECO:0000313" key="23">
    <source>
        <dbReference type="EMBL" id="KAK4880011.1"/>
    </source>
</evidence>
<keyword evidence="7" id="KW-0597">Phosphoprotein</keyword>
<evidence type="ECO:0000256" key="3">
    <source>
        <dbReference type="ARBA" id="ARBA00004514"/>
    </source>
</evidence>
<evidence type="ECO:0000256" key="10">
    <source>
        <dbReference type="ARBA" id="ARBA00022737"/>
    </source>
</evidence>
<proteinExistence type="inferred from homology"/>
<feature type="active site" evidence="20">
    <location>
        <position position="426"/>
    </location>
</feature>
<dbReference type="GO" id="GO:0008270">
    <property type="term" value="F:zinc ion binding"/>
    <property type="evidence" value="ECO:0007669"/>
    <property type="project" value="UniProtKB-KW"/>
</dbReference>
<dbReference type="CDD" id="cd20357">
    <property type="entry name" value="Rcat_RBR_parkin"/>
    <property type="match status" value="1"/>
</dbReference>
<evidence type="ECO:0000256" key="12">
    <source>
        <dbReference type="ARBA" id="ARBA00022786"/>
    </source>
</evidence>
<dbReference type="AlphaFoldDB" id="A0AAN7PET6"/>
<evidence type="ECO:0000256" key="5">
    <source>
        <dbReference type="ARBA" id="ARBA00012251"/>
    </source>
</evidence>
<dbReference type="GO" id="GO:0000423">
    <property type="term" value="P:mitophagy"/>
    <property type="evidence" value="ECO:0007669"/>
    <property type="project" value="UniProtKB-ARBA"/>
</dbReference>
<keyword evidence="6" id="KW-0963">Cytoplasm</keyword>
<evidence type="ECO:0000256" key="19">
    <source>
        <dbReference type="PIRNR" id="PIRNR037880"/>
    </source>
</evidence>
<comment type="pathway">
    <text evidence="4 19">Protein modification; protein ubiquitination.</text>
</comment>
<evidence type="ECO:0000256" key="17">
    <source>
        <dbReference type="ARBA" id="ARBA00029442"/>
    </source>
</evidence>
<dbReference type="InterPro" id="IPR047534">
    <property type="entry name" value="BRcat_RBR_parkin"/>
</dbReference>
<dbReference type="CDD" id="cd21382">
    <property type="entry name" value="RING0_parkin"/>
    <property type="match status" value="1"/>
</dbReference>
<dbReference type="Pfam" id="PF17978">
    <property type="entry name" value="zf-RING_14"/>
    <property type="match status" value="1"/>
</dbReference>
<dbReference type="SUPFAM" id="SSF57850">
    <property type="entry name" value="RING/U-box"/>
    <property type="match status" value="2"/>
</dbReference>
<sequence>MQQLFFFGKHTISNTLNIYIKTSNGSTLSMNLNPQWDIKNVKEIVGPKLGLQPEELKIIFAGKELSDTVIIADCDLGQCSVLHAVKTKRPVKFDNSGVFSEELEDVGSKPLCETLKDLSNNEDLPDNNQQPKAHFYVYCATCKAMKQGKLRVRCHFCKSGAFTVHSDPQSWTDVLESKRITGQCENRPEECENILNNTEPTFADFYFKCAEHTSLGEDDEAVPLFLVRSNVRSIPCLACGDVCNPILVFPCLEGHVTCLECFNVYCSSRLRDRQFYQHAEYGYTLPCPTGCEHSYITEVHHFRLLSEPQYAQYQKFATEEYVLNAGGVLCPQPNCGMGIIPEGDCRKIACIGGCGFVFCRLCLQGYHIGPCDLPDPDNTDRKDCDYNVDPVRASQARWDEASKVTIKVSTKPCPKCKTPTERDGGCMHMVCTRSGCGFNWCWVCQTPWTRDCMGSHWFG</sequence>
<keyword evidence="12 19" id="KW-0833">Ubl conjugation pathway</keyword>
<keyword evidence="13 19" id="KW-0862">Zinc</keyword>
<dbReference type="FunFam" id="2.20.25.20:FF:000008">
    <property type="entry name" value="E3 ubiquitin-protein ligase parkin"/>
    <property type="match status" value="1"/>
</dbReference>
<dbReference type="Gene3D" id="3.10.20.90">
    <property type="entry name" value="Phosphatidylinositol 3-kinase Catalytic Subunit, Chain A, domain 1"/>
    <property type="match status" value="1"/>
</dbReference>
<comment type="subcellular location">
    <subcellularLocation>
        <location evidence="3">Cytoplasm</location>
        <location evidence="3">Cytosol</location>
    </subcellularLocation>
    <subcellularLocation>
        <location evidence="2 19">Mitochondrion</location>
    </subcellularLocation>
</comment>
<feature type="domain" description="Ubiquitin-like" evidence="21">
    <location>
        <begin position="16"/>
        <end position="89"/>
    </location>
</feature>
<dbReference type="CDD" id="cd16627">
    <property type="entry name" value="RING-HC_RBR_parkin"/>
    <property type="match status" value="1"/>
</dbReference>
<dbReference type="EC" id="2.3.2.31" evidence="5 19"/>
<keyword evidence="24" id="KW-1185">Reference proteome</keyword>
<evidence type="ECO:0000256" key="20">
    <source>
        <dbReference type="PIRSR" id="PIRSR037880-1"/>
    </source>
</evidence>
<dbReference type="InterPro" id="IPR003977">
    <property type="entry name" value="Parkin"/>
</dbReference>
<evidence type="ECO:0000256" key="7">
    <source>
        <dbReference type="ARBA" id="ARBA00022553"/>
    </source>
</evidence>
<keyword evidence="10" id="KW-0677">Repeat</keyword>
<keyword evidence="16 19" id="KW-0496">Mitochondrion</keyword>
<evidence type="ECO:0000256" key="16">
    <source>
        <dbReference type="ARBA" id="ARBA00023128"/>
    </source>
</evidence>
<dbReference type="PANTHER" id="PTHR11685">
    <property type="entry name" value="RBR FAMILY RING FINGER AND IBR DOMAIN-CONTAINING"/>
    <property type="match status" value="1"/>
</dbReference>
<dbReference type="GO" id="GO:0061630">
    <property type="term" value="F:ubiquitin protein ligase activity"/>
    <property type="evidence" value="ECO:0007669"/>
    <property type="project" value="UniProtKB-EC"/>
</dbReference>
<dbReference type="Pfam" id="PF00240">
    <property type="entry name" value="ubiquitin"/>
    <property type="match status" value="1"/>
</dbReference>
<keyword evidence="14 19" id="KW-0832">Ubl conjugation</keyword>
<dbReference type="InterPro" id="IPR047536">
    <property type="entry name" value="Rcat_RBR_parkin"/>
</dbReference>
<keyword evidence="15 19" id="KW-0072">Autophagy</keyword>
<evidence type="ECO:0000256" key="11">
    <source>
        <dbReference type="ARBA" id="ARBA00022771"/>
    </source>
</evidence>
<dbReference type="Proteomes" id="UP001353858">
    <property type="component" value="Unassembled WGS sequence"/>
</dbReference>
<dbReference type="GO" id="GO:0005739">
    <property type="term" value="C:mitochondrion"/>
    <property type="evidence" value="ECO:0007669"/>
    <property type="project" value="UniProtKB-SubCell"/>
</dbReference>
<keyword evidence="11" id="KW-0863">Zinc-finger</keyword>
<dbReference type="Gene3D" id="2.20.25.20">
    <property type="match status" value="1"/>
</dbReference>
<dbReference type="FunFam" id="1.20.120.1750:FF:000009">
    <property type="entry name" value="E3 ubiquitin-protein ligase parkin"/>
    <property type="match status" value="1"/>
</dbReference>
<evidence type="ECO:0000259" key="22">
    <source>
        <dbReference type="PROSITE" id="PS51873"/>
    </source>
</evidence>
<dbReference type="InterPro" id="IPR000626">
    <property type="entry name" value="Ubiquitin-like_dom"/>
</dbReference>
<evidence type="ECO:0000256" key="14">
    <source>
        <dbReference type="ARBA" id="ARBA00022843"/>
    </source>
</evidence>
<protein>
    <recommendedName>
        <fullName evidence="18 19">E3 ubiquitin-protein ligase parkin</fullName>
        <ecNumber evidence="5 19">2.3.2.31</ecNumber>
    </recommendedName>
</protein>
<comment type="caution">
    <text evidence="23">The sequence shown here is derived from an EMBL/GenBank/DDBJ whole genome shotgun (WGS) entry which is preliminary data.</text>
</comment>
<dbReference type="PROSITE" id="PS50053">
    <property type="entry name" value="UBIQUITIN_2"/>
    <property type="match status" value="1"/>
</dbReference>
<dbReference type="InterPro" id="IPR041565">
    <property type="entry name" value="Parkin_Znf-RING"/>
</dbReference>
<keyword evidence="8" id="KW-0808">Transferase</keyword>
<evidence type="ECO:0000256" key="15">
    <source>
        <dbReference type="ARBA" id="ARBA00023006"/>
    </source>
</evidence>
<dbReference type="GO" id="GO:0006950">
    <property type="term" value="P:response to stress"/>
    <property type="evidence" value="ECO:0007669"/>
    <property type="project" value="UniProtKB-ARBA"/>
</dbReference>
<name>A0AAN7PET6_9COLE</name>
<evidence type="ECO:0000256" key="1">
    <source>
        <dbReference type="ARBA" id="ARBA00001798"/>
    </source>
</evidence>
<evidence type="ECO:0000256" key="9">
    <source>
        <dbReference type="ARBA" id="ARBA00022723"/>
    </source>
</evidence>